<evidence type="ECO:0000313" key="12">
    <source>
        <dbReference type="EMBL" id="KXA88636.1"/>
    </source>
</evidence>
<gene>
    <name evidence="12" type="ORF">AKJ57_06570</name>
</gene>
<feature type="non-terminal residue" evidence="12">
    <location>
        <position position="395"/>
    </location>
</feature>
<dbReference type="Gene3D" id="3.30.390.30">
    <property type="match status" value="1"/>
</dbReference>
<evidence type="ECO:0000256" key="5">
    <source>
        <dbReference type="ARBA" id="ARBA00022857"/>
    </source>
</evidence>
<dbReference type="InterPro" id="IPR012999">
    <property type="entry name" value="Pyr_OxRdtase_I_AS"/>
</dbReference>
<dbReference type="GO" id="GO:0050660">
    <property type="term" value="F:flavin adenine dinucleotide binding"/>
    <property type="evidence" value="ECO:0007669"/>
    <property type="project" value="TreeGrafter"/>
</dbReference>
<evidence type="ECO:0000313" key="13">
    <source>
        <dbReference type="Proteomes" id="UP000070163"/>
    </source>
</evidence>
<dbReference type="GO" id="GO:0003955">
    <property type="term" value="F:NAD(P)H dehydrogenase (quinone) activity"/>
    <property type="evidence" value="ECO:0007669"/>
    <property type="project" value="TreeGrafter"/>
</dbReference>
<evidence type="ECO:0000259" key="11">
    <source>
        <dbReference type="Pfam" id="PF07992"/>
    </source>
</evidence>
<dbReference type="PRINTS" id="PR00411">
    <property type="entry name" value="PNDRDTASEI"/>
</dbReference>
<evidence type="ECO:0000256" key="7">
    <source>
        <dbReference type="ARBA" id="ARBA00023157"/>
    </source>
</evidence>
<evidence type="ECO:0000256" key="1">
    <source>
        <dbReference type="ARBA" id="ARBA00001974"/>
    </source>
</evidence>
<accession>A0A133U376</accession>
<evidence type="ECO:0000259" key="10">
    <source>
        <dbReference type="Pfam" id="PF02852"/>
    </source>
</evidence>
<feature type="domain" description="FAD/NAD(P)-binding" evidence="11">
    <location>
        <begin position="4"/>
        <end position="320"/>
    </location>
</feature>
<name>A0A133U376_9EURY</name>
<evidence type="ECO:0000256" key="6">
    <source>
        <dbReference type="ARBA" id="ARBA00023002"/>
    </source>
</evidence>
<evidence type="ECO:0000256" key="2">
    <source>
        <dbReference type="ARBA" id="ARBA00007532"/>
    </source>
</evidence>
<dbReference type="AlphaFoldDB" id="A0A133U376"/>
<organism evidence="12 13">
    <name type="scientific">candidate division MSBL1 archaeon SCGC-AAA259A05</name>
    <dbReference type="NCBI Taxonomy" id="1698259"/>
    <lineage>
        <taxon>Archaea</taxon>
        <taxon>Methanobacteriati</taxon>
        <taxon>Methanobacteriota</taxon>
        <taxon>candidate division MSBL1</taxon>
    </lineage>
</organism>
<sequence length="395" mass="43923">MEEYDVLVVGSGSGMNIASNAVEKGLEVAVVDRDPLGGTCLNRGCIPSKIMIYPADVIREADRAKKIGVDFPEPEINFKKIMERTRKIYLDDRKQMKKSVDLTPNINFYDDVGTFTSDYTMEVSGETITADKIFLFSGARPLIPPIKGIEETDYFTNRNIFEINEKPESLIIIGGGYIAVEFAHIFSSLGTKVTVLEQMNRLLPNHDPEISELLKEKLSSWMDARTNHLVTKVGERNGEKYVIAQNTQSGEEVEITGESILVATGRKSNADLLETEKTGVKTDEKGWIEVNDYLETTKENVWAGGDATGKHMFKHVANYEAAIAWHNAFSDHKATPNYHAVPSAVFTRPQIASVGLTVEKAKENHEVLIGRSEYKSTAKGYAMAEEDGFCKLIID</sequence>
<dbReference type="Pfam" id="PF07992">
    <property type="entry name" value="Pyr_redox_2"/>
    <property type="match status" value="1"/>
</dbReference>
<dbReference type="Gene3D" id="3.50.50.60">
    <property type="entry name" value="FAD/NAD(P)-binding domain"/>
    <property type="match status" value="2"/>
</dbReference>
<dbReference type="SUPFAM" id="SSF55424">
    <property type="entry name" value="FAD/NAD-linked reductases, dimerisation (C-terminal) domain"/>
    <property type="match status" value="1"/>
</dbReference>
<comment type="cofactor">
    <cofactor evidence="1">
        <name>FAD</name>
        <dbReference type="ChEBI" id="CHEBI:57692"/>
    </cofactor>
</comment>
<keyword evidence="4 9" id="KW-0274">FAD</keyword>
<keyword evidence="8 9" id="KW-0676">Redox-active center</keyword>
<comment type="caution">
    <text evidence="12">The sequence shown here is derived from an EMBL/GenBank/DDBJ whole genome shotgun (WGS) entry which is preliminary data.</text>
</comment>
<protein>
    <submittedName>
        <fullName evidence="12">Dihydrolipoamide dehydrogenase</fullName>
    </submittedName>
</protein>
<dbReference type="InterPro" id="IPR036188">
    <property type="entry name" value="FAD/NAD-bd_sf"/>
</dbReference>
<feature type="domain" description="Pyridine nucleotide-disulphide oxidoreductase dimerisation" evidence="10">
    <location>
        <begin position="341"/>
        <end position="395"/>
    </location>
</feature>
<keyword evidence="7" id="KW-1015">Disulfide bond</keyword>
<evidence type="ECO:0000256" key="4">
    <source>
        <dbReference type="ARBA" id="ARBA00022827"/>
    </source>
</evidence>
<keyword evidence="13" id="KW-1185">Reference proteome</keyword>
<dbReference type="InterPro" id="IPR023753">
    <property type="entry name" value="FAD/NAD-binding_dom"/>
</dbReference>
<dbReference type="PRINTS" id="PR00368">
    <property type="entry name" value="FADPNR"/>
</dbReference>
<evidence type="ECO:0000256" key="9">
    <source>
        <dbReference type="RuleBase" id="RU003691"/>
    </source>
</evidence>
<dbReference type="PANTHER" id="PTHR43014:SF4">
    <property type="entry name" value="PYRIDINE NUCLEOTIDE-DISULFIDE OXIDOREDUCTASE RCLA-RELATED"/>
    <property type="match status" value="1"/>
</dbReference>
<dbReference type="InterPro" id="IPR016156">
    <property type="entry name" value="FAD/NAD-linked_Rdtase_dimer_sf"/>
</dbReference>
<dbReference type="InterPro" id="IPR004099">
    <property type="entry name" value="Pyr_nucl-diS_OxRdtase_dimer"/>
</dbReference>
<evidence type="ECO:0000256" key="3">
    <source>
        <dbReference type="ARBA" id="ARBA00022630"/>
    </source>
</evidence>
<keyword evidence="6 9" id="KW-0560">Oxidoreductase</keyword>
<dbReference type="PROSITE" id="PS00076">
    <property type="entry name" value="PYRIDINE_REDOX_1"/>
    <property type="match status" value="1"/>
</dbReference>
<dbReference type="Pfam" id="PF02852">
    <property type="entry name" value="Pyr_redox_dim"/>
    <property type="match status" value="1"/>
</dbReference>
<proteinExistence type="inferred from homology"/>
<comment type="similarity">
    <text evidence="2 9">Belongs to the class-I pyridine nucleotide-disulfide oxidoreductase family.</text>
</comment>
<dbReference type="PANTHER" id="PTHR43014">
    <property type="entry name" value="MERCURIC REDUCTASE"/>
    <property type="match status" value="1"/>
</dbReference>
<dbReference type="Proteomes" id="UP000070163">
    <property type="component" value="Unassembled WGS sequence"/>
</dbReference>
<keyword evidence="5" id="KW-0521">NADP</keyword>
<reference evidence="12 13" key="1">
    <citation type="journal article" date="2016" name="Sci. Rep.">
        <title>Metabolic traits of an uncultured archaeal lineage -MSBL1- from brine pools of the Red Sea.</title>
        <authorList>
            <person name="Mwirichia R."/>
            <person name="Alam I."/>
            <person name="Rashid M."/>
            <person name="Vinu M."/>
            <person name="Ba-Alawi W."/>
            <person name="Anthony Kamau A."/>
            <person name="Kamanda Ngugi D."/>
            <person name="Goker M."/>
            <person name="Klenk H.P."/>
            <person name="Bajic V."/>
            <person name="Stingl U."/>
        </authorList>
    </citation>
    <scope>NUCLEOTIDE SEQUENCE [LARGE SCALE GENOMIC DNA]</scope>
    <source>
        <strain evidence="12">SCGC-AAA259A05</strain>
    </source>
</reference>
<evidence type="ECO:0000256" key="8">
    <source>
        <dbReference type="ARBA" id="ARBA00023284"/>
    </source>
</evidence>
<dbReference type="EMBL" id="LHXJ01000138">
    <property type="protein sequence ID" value="KXA88636.1"/>
    <property type="molecule type" value="Genomic_DNA"/>
</dbReference>
<dbReference type="GO" id="GO:0016668">
    <property type="term" value="F:oxidoreductase activity, acting on a sulfur group of donors, NAD(P) as acceptor"/>
    <property type="evidence" value="ECO:0007669"/>
    <property type="project" value="InterPro"/>
</dbReference>
<dbReference type="SUPFAM" id="SSF51905">
    <property type="entry name" value="FAD/NAD(P)-binding domain"/>
    <property type="match status" value="1"/>
</dbReference>
<keyword evidence="3 9" id="KW-0285">Flavoprotein</keyword>